<keyword evidence="4" id="KW-0067">ATP-binding</keyword>
<evidence type="ECO:0000313" key="8">
    <source>
        <dbReference type="Proteomes" id="UP000570823"/>
    </source>
</evidence>
<dbReference type="InterPro" id="IPR001650">
    <property type="entry name" value="Helicase_C-like"/>
</dbReference>
<keyword evidence="2" id="KW-0378">Hydrolase</keyword>
<dbReference type="GO" id="GO:0005524">
    <property type="term" value="F:ATP binding"/>
    <property type="evidence" value="ECO:0007669"/>
    <property type="project" value="UniProtKB-KW"/>
</dbReference>
<feature type="domain" description="Helicase C-terminal" evidence="6">
    <location>
        <begin position="408"/>
        <end position="567"/>
    </location>
</feature>
<dbReference type="GO" id="GO:0004386">
    <property type="term" value="F:helicase activity"/>
    <property type="evidence" value="ECO:0007669"/>
    <property type="project" value="UniProtKB-KW"/>
</dbReference>
<evidence type="ECO:0000256" key="2">
    <source>
        <dbReference type="ARBA" id="ARBA00022801"/>
    </source>
</evidence>
<evidence type="ECO:0000256" key="1">
    <source>
        <dbReference type="ARBA" id="ARBA00022741"/>
    </source>
</evidence>
<evidence type="ECO:0000313" key="7">
    <source>
        <dbReference type="EMBL" id="NVO67124.1"/>
    </source>
</evidence>
<dbReference type="PANTHER" id="PTHR47961:SF1">
    <property type="entry name" value="ATP-DEPENDENT HELICASE MJ1401-RELATED"/>
    <property type="match status" value="1"/>
</dbReference>
<dbReference type="GO" id="GO:0140097">
    <property type="term" value="F:catalytic activity, acting on DNA"/>
    <property type="evidence" value="ECO:0007669"/>
    <property type="project" value="UniProtKB-ARBA"/>
</dbReference>
<gene>
    <name evidence="7" type="ORF">HWN36_07330</name>
</gene>
<reference evidence="7 8" key="1">
    <citation type="submission" date="2020-06" db="EMBL/GenBank/DDBJ databases">
        <title>Methanofollis fontis sp. nov., a methanogen isolated from marine sediments near a cold seep at Four-Way Closure Ridge offshore southwestern Taiwan.</title>
        <authorList>
            <person name="Chen S.-C."/>
            <person name="Teng N.-H."/>
            <person name="Lin Y.-S."/>
            <person name="Lai M.-C."/>
            <person name="Chen H.-H."/>
            <person name="Wang C.-C."/>
        </authorList>
    </citation>
    <scope>NUCLEOTIDE SEQUENCE [LARGE SCALE GENOMIC DNA]</scope>
    <source>
        <strain evidence="7 8">DSM 2702</strain>
    </source>
</reference>
<feature type="domain" description="Helicase ATP-binding" evidence="5">
    <location>
        <begin position="217"/>
        <end position="390"/>
    </location>
</feature>
<dbReference type="RefSeq" id="WP_176788750.1">
    <property type="nucleotide sequence ID" value="NZ_JABXWR010000001.1"/>
</dbReference>
<dbReference type="GO" id="GO:0003676">
    <property type="term" value="F:nucleic acid binding"/>
    <property type="evidence" value="ECO:0007669"/>
    <property type="project" value="InterPro"/>
</dbReference>
<dbReference type="AlphaFoldDB" id="A0A7K4HPC4"/>
<dbReference type="InterPro" id="IPR014001">
    <property type="entry name" value="Helicase_ATP-bd"/>
</dbReference>
<dbReference type="OrthoDB" id="39583at2157"/>
<sequence length="672" mass="75033">MTVIIAPQRGAYKLLMFDGRSVRETGVFELVKSARGYRPTDLKTKQPNRRNYQNVPTKKLIERLRKADVRITKPDPALLAFLGDFQITPSTVDLCRICLLEDRVTALSKKNAATFGRERICLECAEREIRREMGYLGRFGDRSVQHVRSLLESYRDVDRVLALLQPEQRDKGQTLFDRLEAVKPIETSHITQVDVPPAFAKVSGVEYLTPVQQLAVNAGLLEGEDLLVVSATASGKTFIGEMAGMKNLLEGRGRLLFLVPLVALANQKYLRFKERYKDLATVSLQVGASRLNLPETRPVGERSTRAQIVVGTYEGLDTVFRNGRDLKDIGTVVIDEVQNLEEPERGHRLDGLIARIKYTSPNAQFLYLSATIGAPSTLAHKLGARLVRYDSRPVPLERHLIFTEKKKKIQFITTMVREEFARRSSKGYRGQTIVFTNARARCHTLADAIGANLARPYHSGLTSQERRQVEDLFSSQKIACVVTTAALAAGVDFPASQVIFDALAMGIKWLTVQEFNQMLGRAGRPDFHDEGKVVILAEPGATYSRTSKATEEEMAIALLKGEMEEVAPVYGVEESSEEFAANAIVCKGDGAEIRRMEAVMVGTTEPVLDLLVSQRLVRWQKGHVDLTDLAMVMARHFIGVERLLLIKDLVGEKDDPLDILAEIDCTVRETEH</sequence>
<dbReference type="Pfam" id="PF00270">
    <property type="entry name" value="DEAD"/>
    <property type="match status" value="1"/>
</dbReference>
<name>A0A7K4HPC4_9EURY</name>
<organism evidence="7 8">
    <name type="scientific">Methanofollis tationis</name>
    <dbReference type="NCBI Taxonomy" id="81417"/>
    <lineage>
        <taxon>Archaea</taxon>
        <taxon>Methanobacteriati</taxon>
        <taxon>Methanobacteriota</taxon>
        <taxon>Stenosarchaea group</taxon>
        <taxon>Methanomicrobia</taxon>
        <taxon>Methanomicrobiales</taxon>
        <taxon>Methanomicrobiaceae</taxon>
        <taxon>Methanofollis</taxon>
    </lineage>
</organism>
<dbReference type="PROSITE" id="PS51194">
    <property type="entry name" value="HELICASE_CTER"/>
    <property type="match status" value="1"/>
</dbReference>
<dbReference type="CDD" id="cd18795">
    <property type="entry name" value="SF2_C_Ski2"/>
    <property type="match status" value="1"/>
</dbReference>
<protein>
    <submittedName>
        <fullName evidence="7">DEAD/DEAH box helicase</fullName>
    </submittedName>
</protein>
<comment type="caution">
    <text evidence="7">The sequence shown here is derived from an EMBL/GenBank/DDBJ whole genome shotgun (WGS) entry which is preliminary data.</text>
</comment>
<dbReference type="InterPro" id="IPR011545">
    <property type="entry name" value="DEAD/DEAH_box_helicase_dom"/>
</dbReference>
<dbReference type="PANTHER" id="PTHR47961">
    <property type="entry name" value="DNA POLYMERASE THETA, PUTATIVE (AFU_ORTHOLOGUE AFUA_1G05260)-RELATED"/>
    <property type="match status" value="1"/>
</dbReference>
<dbReference type="SMART" id="SM00487">
    <property type="entry name" value="DEXDc"/>
    <property type="match status" value="1"/>
</dbReference>
<evidence type="ECO:0000259" key="6">
    <source>
        <dbReference type="PROSITE" id="PS51194"/>
    </source>
</evidence>
<keyword evidence="1" id="KW-0547">Nucleotide-binding</keyword>
<accession>A0A7K4HPC4</accession>
<dbReference type="EMBL" id="JABXWR010000001">
    <property type="protein sequence ID" value="NVO67124.1"/>
    <property type="molecule type" value="Genomic_DNA"/>
</dbReference>
<dbReference type="InterPro" id="IPR027417">
    <property type="entry name" value="P-loop_NTPase"/>
</dbReference>
<proteinExistence type="predicted"/>
<evidence type="ECO:0000256" key="3">
    <source>
        <dbReference type="ARBA" id="ARBA00022806"/>
    </source>
</evidence>
<dbReference type="Gene3D" id="3.40.50.300">
    <property type="entry name" value="P-loop containing nucleotide triphosphate hydrolases"/>
    <property type="match status" value="3"/>
</dbReference>
<dbReference type="SMART" id="SM00490">
    <property type="entry name" value="HELICc"/>
    <property type="match status" value="1"/>
</dbReference>
<dbReference type="InterPro" id="IPR050474">
    <property type="entry name" value="Hel308_SKI2-like"/>
</dbReference>
<evidence type="ECO:0000259" key="5">
    <source>
        <dbReference type="PROSITE" id="PS51192"/>
    </source>
</evidence>
<keyword evidence="8" id="KW-1185">Reference proteome</keyword>
<dbReference type="SUPFAM" id="SSF52540">
    <property type="entry name" value="P-loop containing nucleoside triphosphate hydrolases"/>
    <property type="match status" value="1"/>
</dbReference>
<evidence type="ECO:0000256" key="4">
    <source>
        <dbReference type="ARBA" id="ARBA00022840"/>
    </source>
</evidence>
<dbReference type="PROSITE" id="PS51192">
    <property type="entry name" value="HELICASE_ATP_BIND_1"/>
    <property type="match status" value="1"/>
</dbReference>
<dbReference type="GO" id="GO:0016787">
    <property type="term" value="F:hydrolase activity"/>
    <property type="evidence" value="ECO:0007669"/>
    <property type="project" value="UniProtKB-KW"/>
</dbReference>
<dbReference type="Pfam" id="PF00271">
    <property type="entry name" value="Helicase_C"/>
    <property type="match status" value="1"/>
</dbReference>
<keyword evidence="3 7" id="KW-0347">Helicase</keyword>
<dbReference type="Proteomes" id="UP000570823">
    <property type="component" value="Unassembled WGS sequence"/>
</dbReference>